<dbReference type="InterPro" id="IPR022644">
    <property type="entry name" value="De-COase2_N"/>
</dbReference>
<dbReference type="InterPro" id="IPR022653">
    <property type="entry name" value="De-COase2_pyr-phos_BS"/>
</dbReference>
<evidence type="ECO:0000256" key="4">
    <source>
        <dbReference type="ARBA" id="ARBA00023239"/>
    </source>
</evidence>
<dbReference type="PANTHER" id="PTHR11482:SF6">
    <property type="entry name" value="ORNITHINE DECARBOXYLASE 1-RELATED"/>
    <property type="match status" value="1"/>
</dbReference>
<dbReference type="InterPro" id="IPR000183">
    <property type="entry name" value="Orn/DAP/Arg_de-COase"/>
</dbReference>
<comment type="similarity">
    <text evidence="2">Belongs to the Orn/Lys/Arg decarboxylase class-II family.</text>
</comment>
<evidence type="ECO:0000256" key="2">
    <source>
        <dbReference type="ARBA" id="ARBA00008872"/>
    </source>
</evidence>
<comment type="pathway">
    <text evidence="5">Amine and polyamine biosynthesis; putrescine biosynthesis via L-ornithine pathway; putrescine from L-ornithine: step 1/1.</text>
</comment>
<dbReference type="SUPFAM" id="SSF51419">
    <property type="entry name" value="PLP-binding barrel"/>
    <property type="match status" value="1"/>
</dbReference>
<dbReference type="EC" id="4.1.1.17" evidence="6"/>
<dbReference type="InterPro" id="IPR029066">
    <property type="entry name" value="PLP-binding_barrel"/>
</dbReference>
<protein>
    <recommendedName>
        <fullName evidence="6">ornithine decarboxylase</fullName>
        <ecNumber evidence="6">4.1.1.17</ecNumber>
    </recommendedName>
</protein>
<proteinExistence type="inferred from homology"/>
<dbReference type="GO" id="GO:0005737">
    <property type="term" value="C:cytoplasm"/>
    <property type="evidence" value="ECO:0007669"/>
    <property type="project" value="TreeGrafter"/>
</dbReference>
<dbReference type="GO" id="GO:0004586">
    <property type="term" value="F:ornithine decarboxylase activity"/>
    <property type="evidence" value="ECO:0007669"/>
    <property type="project" value="UniProtKB-EC"/>
</dbReference>
<dbReference type="SUPFAM" id="SSF50621">
    <property type="entry name" value="Alanine racemase C-terminal domain-like"/>
    <property type="match status" value="1"/>
</dbReference>
<evidence type="ECO:0000256" key="6">
    <source>
        <dbReference type="ARBA" id="ARBA00034138"/>
    </source>
</evidence>
<evidence type="ECO:0000313" key="10">
    <source>
        <dbReference type="EMBL" id="QHT16442.1"/>
    </source>
</evidence>
<dbReference type="Gene3D" id="2.40.37.10">
    <property type="entry name" value="Lyase, Ornithine Decarboxylase, Chain A, domain 1"/>
    <property type="match status" value="1"/>
</dbReference>
<dbReference type="PRINTS" id="PR01182">
    <property type="entry name" value="ORNDCRBXLASE"/>
</dbReference>
<evidence type="ECO:0000256" key="7">
    <source>
        <dbReference type="ARBA" id="ARBA00049127"/>
    </source>
</evidence>
<comment type="cofactor">
    <cofactor evidence="1">
        <name>pyridoxal 5'-phosphate</name>
        <dbReference type="ChEBI" id="CHEBI:597326"/>
    </cofactor>
</comment>
<sequence>MAKNIFTSVFIDTTLKNLRRIVSSFSSNSGSVSVVSPIRIESQLSLWKKTIPNVSPYYAVKCNPEPLVLQTLIKNEVNFDCASLREVKEVISCGHPYDQLPPDILYAHPMKSHKDIHSLGQMNIKTTVVDSLEECEKLTEAKWSGSAFIRLAVDDKDSKMPFSSKFGATEKELIEIAKYSNIPITGVSFHVGSGCENPLQYKKAIKFASGTGFDILRNYFHLPKVVDIGGGFSSDPVFFKNTMKSIKNELDEIPRNRTIIAEPGRFIAQPSQDLFVKVIAKKPGKDGGWRYVVDESLYGYFSCIPFDHQKPAWFRVPESEYDKGRDVNYSIIFGRTCDSLDVIAKGLMEDLEVGDWLYFPLMGAYTSATASEFNGFPKPEVKKDEGLLPTTDDAWSMVKEFHRVNSTLQYSNTLVPIL</sequence>
<name>A0A6C0DJA9_9ZZZZ</name>
<reference evidence="10" key="1">
    <citation type="journal article" date="2020" name="Nature">
        <title>Giant virus diversity and host interactions through global metagenomics.</title>
        <authorList>
            <person name="Schulz F."/>
            <person name="Roux S."/>
            <person name="Paez-Espino D."/>
            <person name="Jungbluth S."/>
            <person name="Walsh D.A."/>
            <person name="Denef V.J."/>
            <person name="McMahon K.D."/>
            <person name="Konstantinidis K.T."/>
            <person name="Eloe-Fadrosh E.A."/>
            <person name="Kyrpides N.C."/>
            <person name="Woyke T."/>
        </authorList>
    </citation>
    <scope>NUCLEOTIDE SEQUENCE</scope>
    <source>
        <strain evidence="10">GVMAG-M-3300023174-189</strain>
    </source>
</reference>
<evidence type="ECO:0000256" key="3">
    <source>
        <dbReference type="ARBA" id="ARBA00022898"/>
    </source>
</evidence>
<evidence type="ECO:0000259" key="9">
    <source>
        <dbReference type="Pfam" id="PF02784"/>
    </source>
</evidence>
<dbReference type="EMBL" id="MN739626">
    <property type="protein sequence ID" value="QHT16442.1"/>
    <property type="molecule type" value="Genomic_DNA"/>
</dbReference>
<evidence type="ECO:0000256" key="1">
    <source>
        <dbReference type="ARBA" id="ARBA00001933"/>
    </source>
</evidence>
<dbReference type="GO" id="GO:0033387">
    <property type="term" value="P:putrescine biosynthetic process from arginine, via ornithine"/>
    <property type="evidence" value="ECO:0007669"/>
    <property type="project" value="TreeGrafter"/>
</dbReference>
<feature type="domain" description="Orn/DAP/Arg decarboxylase 2 N-terminal" evidence="9">
    <location>
        <begin position="39"/>
        <end position="268"/>
    </location>
</feature>
<dbReference type="FunFam" id="3.20.20.10:FF:000008">
    <property type="entry name" value="Ornithine decarboxylase"/>
    <property type="match status" value="1"/>
</dbReference>
<evidence type="ECO:0000256" key="5">
    <source>
        <dbReference type="ARBA" id="ARBA00034115"/>
    </source>
</evidence>
<dbReference type="Pfam" id="PF00278">
    <property type="entry name" value="Orn_DAP_Arg_deC"/>
    <property type="match status" value="1"/>
</dbReference>
<feature type="domain" description="Orn/DAP/Arg decarboxylase 2 C-terminal" evidence="8">
    <location>
        <begin position="273"/>
        <end position="363"/>
    </location>
</feature>
<evidence type="ECO:0000259" key="8">
    <source>
        <dbReference type="Pfam" id="PF00278"/>
    </source>
</evidence>
<keyword evidence="3" id="KW-0663">Pyridoxal phosphate</keyword>
<dbReference type="AlphaFoldDB" id="A0A6C0DJA9"/>
<comment type="catalytic activity">
    <reaction evidence="7">
        <text>L-ornithine + H(+) = putrescine + CO2</text>
        <dbReference type="Rhea" id="RHEA:22964"/>
        <dbReference type="ChEBI" id="CHEBI:15378"/>
        <dbReference type="ChEBI" id="CHEBI:16526"/>
        <dbReference type="ChEBI" id="CHEBI:46911"/>
        <dbReference type="ChEBI" id="CHEBI:326268"/>
        <dbReference type="EC" id="4.1.1.17"/>
    </reaction>
</comment>
<dbReference type="PROSITE" id="PS00878">
    <property type="entry name" value="ODR_DC_2_1"/>
    <property type="match status" value="1"/>
</dbReference>
<dbReference type="InterPro" id="IPR022643">
    <property type="entry name" value="De-COase2_C"/>
</dbReference>
<dbReference type="PRINTS" id="PR01179">
    <property type="entry name" value="ODADCRBXLASE"/>
</dbReference>
<keyword evidence="4" id="KW-0456">Lyase</keyword>
<dbReference type="InterPro" id="IPR009006">
    <property type="entry name" value="Ala_racemase/Decarboxylase_C"/>
</dbReference>
<dbReference type="PANTHER" id="PTHR11482">
    <property type="entry name" value="ARGININE/DIAMINOPIMELATE/ORNITHINE DECARBOXYLASE"/>
    <property type="match status" value="1"/>
</dbReference>
<accession>A0A6C0DJA9</accession>
<dbReference type="Pfam" id="PF02784">
    <property type="entry name" value="Orn_Arg_deC_N"/>
    <property type="match status" value="1"/>
</dbReference>
<dbReference type="Gene3D" id="3.20.20.10">
    <property type="entry name" value="Alanine racemase"/>
    <property type="match status" value="1"/>
</dbReference>
<dbReference type="InterPro" id="IPR002433">
    <property type="entry name" value="Orn_de-COase"/>
</dbReference>
<organism evidence="10">
    <name type="scientific">viral metagenome</name>
    <dbReference type="NCBI Taxonomy" id="1070528"/>
    <lineage>
        <taxon>unclassified sequences</taxon>
        <taxon>metagenomes</taxon>
        <taxon>organismal metagenomes</taxon>
    </lineage>
</organism>